<dbReference type="EMBL" id="GBXM01079250">
    <property type="protein sequence ID" value="JAH29327.1"/>
    <property type="molecule type" value="Transcribed_RNA"/>
</dbReference>
<accession>A0A0E9RKL0</accession>
<name>A0A0E9RKL0_ANGAN</name>
<reference evidence="1" key="2">
    <citation type="journal article" date="2015" name="Fish Shellfish Immunol.">
        <title>Early steps in the European eel (Anguilla anguilla)-Vibrio vulnificus interaction in the gills: Role of the RtxA13 toxin.</title>
        <authorList>
            <person name="Callol A."/>
            <person name="Pajuelo D."/>
            <person name="Ebbesson L."/>
            <person name="Teles M."/>
            <person name="MacKenzie S."/>
            <person name="Amaro C."/>
        </authorList>
    </citation>
    <scope>NUCLEOTIDE SEQUENCE</scope>
</reference>
<organism evidence="1">
    <name type="scientific">Anguilla anguilla</name>
    <name type="common">European freshwater eel</name>
    <name type="synonym">Muraena anguilla</name>
    <dbReference type="NCBI Taxonomy" id="7936"/>
    <lineage>
        <taxon>Eukaryota</taxon>
        <taxon>Metazoa</taxon>
        <taxon>Chordata</taxon>
        <taxon>Craniata</taxon>
        <taxon>Vertebrata</taxon>
        <taxon>Euteleostomi</taxon>
        <taxon>Actinopterygii</taxon>
        <taxon>Neopterygii</taxon>
        <taxon>Teleostei</taxon>
        <taxon>Anguilliformes</taxon>
        <taxon>Anguillidae</taxon>
        <taxon>Anguilla</taxon>
    </lineage>
</organism>
<evidence type="ECO:0000313" key="1">
    <source>
        <dbReference type="EMBL" id="JAH29327.1"/>
    </source>
</evidence>
<dbReference type="AlphaFoldDB" id="A0A0E9RKL0"/>
<reference evidence="1" key="1">
    <citation type="submission" date="2014-11" db="EMBL/GenBank/DDBJ databases">
        <authorList>
            <person name="Amaro Gonzalez C."/>
        </authorList>
    </citation>
    <scope>NUCLEOTIDE SEQUENCE</scope>
</reference>
<protein>
    <submittedName>
        <fullName evidence="1">Uncharacterized protein</fullName>
    </submittedName>
</protein>
<sequence length="29" mass="3414">MSQSEREFRHGYRWLSSEHLLAHAVSSVL</sequence>
<proteinExistence type="predicted"/>